<feature type="compositionally biased region" description="Low complexity" evidence="2">
    <location>
        <begin position="221"/>
        <end position="248"/>
    </location>
</feature>
<reference evidence="4 5" key="1">
    <citation type="submission" date="2019-06" db="EMBL/GenBank/DDBJ databases">
        <title>A chromosomal-level reference genome of Carpinus fangiana (Coryloideae, Betulaceae).</title>
        <authorList>
            <person name="Yang X."/>
            <person name="Wang Z."/>
            <person name="Zhang L."/>
            <person name="Hao G."/>
            <person name="Liu J."/>
            <person name="Yang Y."/>
        </authorList>
    </citation>
    <scope>NUCLEOTIDE SEQUENCE [LARGE SCALE GENOMIC DNA]</scope>
    <source>
        <strain evidence="4">Cfa_2016G</strain>
        <tissue evidence="4">Leaf</tissue>
    </source>
</reference>
<dbReference type="PROSITE" id="PS50157">
    <property type="entry name" value="ZINC_FINGER_C2H2_2"/>
    <property type="match status" value="1"/>
</dbReference>
<keyword evidence="1" id="KW-0479">Metal-binding</keyword>
<dbReference type="InterPro" id="IPR051061">
    <property type="entry name" value="Zinc_finger_trans_reg"/>
</dbReference>
<dbReference type="PANTHER" id="PTHR46179">
    <property type="entry name" value="ZINC FINGER PROTEIN"/>
    <property type="match status" value="1"/>
</dbReference>
<dbReference type="SMART" id="SM00355">
    <property type="entry name" value="ZnF_C2H2"/>
    <property type="match status" value="3"/>
</dbReference>
<comment type="caution">
    <text evidence="4">The sequence shown here is derived from an EMBL/GenBank/DDBJ whole genome shotgun (WGS) entry which is preliminary data.</text>
</comment>
<dbReference type="Gene3D" id="3.30.160.60">
    <property type="entry name" value="Classic Zinc Finger"/>
    <property type="match status" value="1"/>
</dbReference>
<feature type="compositionally biased region" description="Basic and acidic residues" evidence="2">
    <location>
        <begin position="29"/>
        <end position="42"/>
    </location>
</feature>
<dbReference type="GO" id="GO:0006357">
    <property type="term" value="P:regulation of transcription by RNA polymerase II"/>
    <property type="evidence" value="ECO:0007669"/>
    <property type="project" value="TreeGrafter"/>
</dbReference>
<keyword evidence="5" id="KW-1185">Reference proteome</keyword>
<evidence type="ECO:0000313" key="5">
    <source>
        <dbReference type="Proteomes" id="UP000327013"/>
    </source>
</evidence>
<dbReference type="OrthoDB" id="6077919at2759"/>
<feature type="compositionally biased region" description="Low complexity" evidence="2">
    <location>
        <begin position="270"/>
        <end position="300"/>
    </location>
</feature>
<dbReference type="InterPro" id="IPR036236">
    <property type="entry name" value="Znf_C2H2_sf"/>
</dbReference>
<dbReference type="EMBL" id="VIBQ01000014">
    <property type="protein sequence ID" value="KAB8349812.1"/>
    <property type="molecule type" value="Genomic_DNA"/>
</dbReference>
<feature type="compositionally biased region" description="Polar residues" evidence="2">
    <location>
        <begin position="86"/>
        <end position="96"/>
    </location>
</feature>
<dbReference type="PANTHER" id="PTHR46179:SF19">
    <property type="entry name" value="C2H2 FINGER DOMAIN TRANSCRIPTION FACTOR (EUROFUNG)-RELATED"/>
    <property type="match status" value="1"/>
</dbReference>
<dbReference type="AlphaFoldDB" id="A0A5N6KWN7"/>
<dbReference type="GO" id="GO:0008270">
    <property type="term" value="F:zinc ion binding"/>
    <property type="evidence" value="ECO:0007669"/>
    <property type="project" value="UniProtKB-KW"/>
</dbReference>
<evidence type="ECO:0000256" key="1">
    <source>
        <dbReference type="PROSITE-ProRule" id="PRU00042"/>
    </source>
</evidence>
<dbReference type="GO" id="GO:0005634">
    <property type="term" value="C:nucleus"/>
    <property type="evidence" value="ECO:0007669"/>
    <property type="project" value="TreeGrafter"/>
</dbReference>
<feature type="region of interest" description="Disordered" evidence="2">
    <location>
        <begin position="77"/>
        <end position="251"/>
    </location>
</feature>
<dbReference type="InterPro" id="IPR013087">
    <property type="entry name" value="Znf_C2H2_type"/>
</dbReference>
<accession>A0A5N6KWN7</accession>
<evidence type="ECO:0000259" key="3">
    <source>
        <dbReference type="PROSITE" id="PS50157"/>
    </source>
</evidence>
<organism evidence="4 5">
    <name type="scientific">Carpinus fangiana</name>
    <dbReference type="NCBI Taxonomy" id="176857"/>
    <lineage>
        <taxon>Eukaryota</taxon>
        <taxon>Viridiplantae</taxon>
        <taxon>Streptophyta</taxon>
        <taxon>Embryophyta</taxon>
        <taxon>Tracheophyta</taxon>
        <taxon>Spermatophyta</taxon>
        <taxon>Magnoliopsida</taxon>
        <taxon>eudicotyledons</taxon>
        <taxon>Gunneridae</taxon>
        <taxon>Pentapetalae</taxon>
        <taxon>rosids</taxon>
        <taxon>fabids</taxon>
        <taxon>Fagales</taxon>
        <taxon>Betulaceae</taxon>
        <taxon>Carpinus</taxon>
    </lineage>
</organism>
<evidence type="ECO:0000256" key="2">
    <source>
        <dbReference type="SAM" id="MobiDB-lite"/>
    </source>
</evidence>
<dbReference type="Proteomes" id="UP000327013">
    <property type="component" value="Unassembled WGS sequence"/>
</dbReference>
<evidence type="ECO:0000313" key="4">
    <source>
        <dbReference type="EMBL" id="KAB8349812.1"/>
    </source>
</evidence>
<feature type="region of interest" description="Disordered" evidence="2">
    <location>
        <begin position="1"/>
        <end position="56"/>
    </location>
</feature>
<protein>
    <recommendedName>
        <fullName evidence="3">C2H2-type domain-containing protein</fullName>
    </recommendedName>
</protein>
<feature type="region of interest" description="Disordered" evidence="2">
    <location>
        <begin position="264"/>
        <end position="331"/>
    </location>
</feature>
<sequence>MINYDSDDSRRSPGLEPIAFRYTPAPSPDRPHPNPKDSPPDRKKLKKKHHPSQGDVVLLNVLAPNLPEIAHAAGERALISDDDNTTDSQSVMSNDHANPADVNARSIKPDPPATARQGAPQASYPPHPVPISASMTAAAAPPQHQYSPHTHLANLAVGRSPPDRHMHVPAASQSQQRGQGMTLPPVRTLLDAADEQAPQSARSHHHRNSLSSATSPGGNFGQSPPQGYYSSQQPQSYGGPSPAGSAASEYAFSRMPIGHGQYQQYEERSQAGSSSQGRSPWPPASSTASAASHPTPGSASDPYYRSTTTTPQDYTDGGDSSKHTTLSPPLPGVNTIQGYRCQYAGCTAPPFQTQYLLNSHANVHSQNRPHFCPVADCPRSEGGKGFKRKNEMIRHGLVHSSPGYVCPYCPDREHKYPRPDNLQRHVKMHHGDKPKDDPLLRDVLAQRLEGSNSSSRGRRRRGT</sequence>
<name>A0A5N6KWN7_9ROSI</name>
<proteinExistence type="predicted"/>
<feature type="domain" description="C2H2-type" evidence="3">
    <location>
        <begin position="404"/>
        <end position="434"/>
    </location>
</feature>
<keyword evidence="1" id="KW-0863">Zinc-finger</keyword>
<keyword evidence="1" id="KW-0862">Zinc</keyword>
<gene>
    <name evidence="4" type="ORF">FH972_023825</name>
</gene>
<dbReference type="SUPFAM" id="SSF57667">
    <property type="entry name" value="beta-beta-alpha zinc fingers"/>
    <property type="match status" value="1"/>
</dbReference>